<keyword evidence="3" id="KW-1185">Reference proteome</keyword>
<feature type="region of interest" description="Disordered" evidence="1">
    <location>
        <begin position="15"/>
        <end position="56"/>
    </location>
</feature>
<reference evidence="2 3" key="1">
    <citation type="submission" date="2014-04" db="EMBL/GenBank/DDBJ databases">
        <authorList>
            <consortium name="DOE Joint Genome Institute"/>
            <person name="Kuo A."/>
            <person name="Girlanda M."/>
            <person name="Perotto S."/>
            <person name="Kohler A."/>
            <person name="Nagy L.G."/>
            <person name="Floudas D."/>
            <person name="Copeland A."/>
            <person name="Barry K.W."/>
            <person name="Cichocki N."/>
            <person name="Veneault-Fourrey C."/>
            <person name="LaButti K."/>
            <person name="Lindquist E.A."/>
            <person name="Lipzen A."/>
            <person name="Lundell T."/>
            <person name="Morin E."/>
            <person name="Murat C."/>
            <person name="Sun H."/>
            <person name="Tunlid A."/>
            <person name="Henrissat B."/>
            <person name="Grigoriev I.V."/>
            <person name="Hibbett D.S."/>
            <person name="Martin F."/>
            <person name="Nordberg H.P."/>
            <person name="Cantor M.N."/>
            <person name="Hua S.X."/>
        </authorList>
    </citation>
    <scope>NUCLEOTIDE SEQUENCE [LARGE SCALE GENOMIC DNA]</scope>
    <source>
        <strain evidence="2 3">MUT 4182</strain>
    </source>
</reference>
<name>A0A0C3Q7V3_9AGAM</name>
<evidence type="ECO:0000313" key="3">
    <source>
        <dbReference type="Proteomes" id="UP000054248"/>
    </source>
</evidence>
<proteinExistence type="predicted"/>
<evidence type="ECO:0000256" key="1">
    <source>
        <dbReference type="SAM" id="MobiDB-lite"/>
    </source>
</evidence>
<dbReference type="AlphaFoldDB" id="A0A0C3Q7V3"/>
<feature type="compositionally biased region" description="Polar residues" evidence="1">
    <location>
        <begin position="83"/>
        <end position="92"/>
    </location>
</feature>
<gene>
    <name evidence="2" type="ORF">M407DRAFT_243966</name>
</gene>
<dbReference type="EMBL" id="KN823036">
    <property type="protein sequence ID" value="KIO25760.1"/>
    <property type="molecule type" value="Genomic_DNA"/>
</dbReference>
<accession>A0A0C3Q7V3</accession>
<organism evidence="2 3">
    <name type="scientific">Tulasnella calospora MUT 4182</name>
    <dbReference type="NCBI Taxonomy" id="1051891"/>
    <lineage>
        <taxon>Eukaryota</taxon>
        <taxon>Fungi</taxon>
        <taxon>Dikarya</taxon>
        <taxon>Basidiomycota</taxon>
        <taxon>Agaricomycotina</taxon>
        <taxon>Agaricomycetes</taxon>
        <taxon>Cantharellales</taxon>
        <taxon>Tulasnellaceae</taxon>
        <taxon>Tulasnella</taxon>
    </lineage>
</organism>
<protein>
    <submittedName>
        <fullName evidence="2">Uncharacterized protein</fullName>
    </submittedName>
</protein>
<dbReference type="HOGENOM" id="CLU_2005588_0_0_1"/>
<evidence type="ECO:0000313" key="2">
    <source>
        <dbReference type="EMBL" id="KIO25760.1"/>
    </source>
</evidence>
<reference evidence="3" key="2">
    <citation type="submission" date="2015-01" db="EMBL/GenBank/DDBJ databases">
        <title>Evolutionary Origins and Diversification of the Mycorrhizal Mutualists.</title>
        <authorList>
            <consortium name="DOE Joint Genome Institute"/>
            <consortium name="Mycorrhizal Genomics Consortium"/>
            <person name="Kohler A."/>
            <person name="Kuo A."/>
            <person name="Nagy L.G."/>
            <person name="Floudas D."/>
            <person name="Copeland A."/>
            <person name="Barry K.W."/>
            <person name="Cichocki N."/>
            <person name="Veneault-Fourrey C."/>
            <person name="LaButti K."/>
            <person name="Lindquist E.A."/>
            <person name="Lipzen A."/>
            <person name="Lundell T."/>
            <person name="Morin E."/>
            <person name="Murat C."/>
            <person name="Riley R."/>
            <person name="Ohm R."/>
            <person name="Sun H."/>
            <person name="Tunlid A."/>
            <person name="Henrissat B."/>
            <person name="Grigoriev I.V."/>
            <person name="Hibbett D.S."/>
            <person name="Martin F."/>
        </authorList>
    </citation>
    <scope>NUCLEOTIDE SEQUENCE [LARGE SCALE GENOMIC DNA]</scope>
    <source>
        <strain evidence="3">MUT 4182</strain>
    </source>
</reference>
<dbReference type="Proteomes" id="UP000054248">
    <property type="component" value="Unassembled WGS sequence"/>
</dbReference>
<sequence length="124" mass="13357">MSLVEIAVDAATRAQQLQQQQQEREAFARAQSEQHQPHPNHFGSIGGVQTGGNNQIDGIELDMRDVVDDLDGTDVTEAPGEQAANQSSTNKTAGRKKLKTHVPKTVNVPARSGLRTRSRATATS</sequence>
<feature type="compositionally biased region" description="Basic residues" evidence="1">
    <location>
        <begin position="93"/>
        <end position="102"/>
    </location>
</feature>
<feature type="region of interest" description="Disordered" evidence="1">
    <location>
        <begin position="68"/>
        <end position="124"/>
    </location>
</feature>
<dbReference type="OrthoDB" id="8117402at2759"/>